<comment type="caution">
    <text evidence="2">The sequence shown here is derived from an EMBL/GenBank/DDBJ whole genome shotgun (WGS) entry which is preliminary data.</text>
</comment>
<dbReference type="Gene3D" id="3.40.5.90">
    <property type="entry name" value="CDGSH iron-sulfur domain, mitoNEET-type"/>
    <property type="match status" value="1"/>
</dbReference>
<dbReference type="PIRSF" id="PIRSF021308">
    <property type="entry name" value="UCP021308"/>
    <property type="match status" value="1"/>
</dbReference>
<dbReference type="EMBL" id="PTJC01000005">
    <property type="protein sequence ID" value="PPK87246.1"/>
    <property type="molecule type" value="Genomic_DNA"/>
</dbReference>
<evidence type="ECO:0000313" key="2">
    <source>
        <dbReference type="EMBL" id="PPK87246.1"/>
    </source>
</evidence>
<dbReference type="InterPro" id="IPR014922">
    <property type="entry name" value="YdhG-like"/>
</dbReference>
<feature type="domain" description="YdhG-like" evidence="1">
    <location>
        <begin position="17"/>
        <end position="114"/>
    </location>
</feature>
<dbReference type="Pfam" id="PF08818">
    <property type="entry name" value="DUF1801"/>
    <property type="match status" value="1"/>
</dbReference>
<dbReference type="RefSeq" id="WP_104417860.1">
    <property type="nucleotide sequence ID" value="NZ_PTJC01000005.1"/>
</dbReference>
<evidence type="ECO:0000259" key="1">
    <source>
        <dbReference type="Pfam" id="PF08818"/>
    </source>
</evidence>
<keyword evidence="3" id="KW-1185">Reference proteome</keyword>
<protein>
    <submittedName>
        <fullName evidence="2">Uncharacterized protein YdeI (YjbR/CyaY-like superfamily)</fullName>
    </submittedName>
</protein>
<reference evidence="2 3" key="1">
    <citation type="submission" date="2018-02" db="EMBL/GenBank/DDBJ databases">
        <title>Genomic Encyclopedia of Archaeal and Bacterial Type Strains, Phase II (KMG-II): from individual species to whole genera.</title>
        <authorList>
            <person name="Goeker M."/>
        </authorList>
    </citation>
    <scope>NUCLEOTIDE SEQUENCE [LARGE SCALE GENOMIC DNA]</scope>
    <source>
        <strain evidence="2 3">DSM 29526</strain>
    </source>
</reference>
<organism evidence="2 3">
    <name type="scientific">Neolewinella xylanilytica</name>
    <dbReference type="NCBI Taxonomy" id="1514080"/>
    <lineage>
        <taxon>Bacteria</taxon>
        <taxon>Pseudomonadati</taxon>
        <taxon>Bacteroidota</taxon>
        <taxon>Saprospiria</taxon>
        <taxon>Saprospirales</taxon>
        <taxon>Lewinellaceae</taxon>
        <taxon>Neolewinella</taxon>
    </lineage>
</organism>
<evidence type="ECO:0000313" key="3">
    <source>
        <dbReference type="Proteomes" id="UP000237662"/>
    </source>
</evidence>
<dbReference type="Gene3D" id="3.90.1150.200">
    <property type="match status" value="1"/>
</dbReference>
<sequence length="215" mass="24131">MAKHPQVDDLLSRVERWRPELTALRTILLTTDLTETWKWRAPCYTYGGKNVAMLAGFKDSCALSFLKGALLTDPRGILEKPGENSVHVRLMRFTDITQVQERETVITAYLREAIGVEASGQQVEKVATPGEAWPAELHEKFAAVPGLEAAFVELTPGRQRGYLLYFNGAKQSASRTTRIERYQEKILSGKGFHDCHCGLSQRMPRCDGSHKALRV</sequence>
<name>A0A2S6I6W3_9BACT</name>
<accession>A0A2S6I6W3</accession>
<dbReference type="SUPFAM" id="SSF159888">
    <property type="entry name" value="YdhG-like"/>
    <property type="match status" value="1"/>
</dbReference>
<dbReference type="OrthoDB" id="214150at2"/>
<gene>
    <name evidence="2" type="ORF">CLV84_0183</name>
</gene>
<dbReference type="Proteomes" id="UP000237662">
    <property type="component" value="Unassembled WGS sequence"/>
</dbReference>
<proteinExistence type="predicted"/>
<dbReference type="InterPro" id="IPR016786">
    <property type="entry name" value="YdeI_bac"/>
</dbReference>
<dbReference type="Pfam" id="PF13376">
    <property type="entry name" value="OmdA"/>
    <property type="match status" value="1"/>
</dbReference>
<dbReference type="InterPro" id="IPR042216">
    <property type="entry name" value="MitoNEET_CISD"/>
</dbReference>
<dbReference type="AlphaFoldDB" id="A0A2S6I6W3"/>